<keyword evidence="1" id="KW-0472">Membrane</keyword>
<dbReference type="Pfam" id="PF04246">
    <property type="entry name" value="RseC_MucC"/>
    <property type="match status" value="1"/>
</dbReference>
<organism evidence="2 3">
    <name type="scientific">Pseudoalteromonas ruthenica</name>
    <dbReference type="NCBI Taxonomy" id="151081"/>
    <lineage>
        <taxon>Bacteria</taxon>
        <taxon>Pseudomonadati</taxon>
        <taxon>Pseudomonadota</taxon>
        <taxon>Gammaproteobacteria</taxon>
        <taxon>Alteromonadales</taxon>
        <taxon>Pseudoalteromonadaceae</taxon>
        <taxon>Pseudoalteromonas</taxon>
    </lineage>
</organism>
<dbReference type="Proteomes" id="UP000033664">
    <property type="component" value="Unassembled WGS sequence"/>
</dbReference>
<accession>A0A0F4PWR2</accession>
<feature type="transmembrane region" description="Helical" evidence="1">
    <location>
        <begin position="77"/>
        <end position="97"/>
    </location>
</feature>
<dbReference type="AlphaFoldDB" id="A0A0F4PWR2"/>
<dbReference type="OrthoDB" id="6299046at2"/>
<dbReference type="eggNOG" id="COG3086">
    <property type="taxonomic scope" value="Bacteria"/>
</dbReference>
<sequence>MIEQTLTVVSVKGDTAFLKSEQKPACAGCNGKCGAQIFAKLFKTDKKTFPYQFSEPVVVGQKVKLALDDSHIVSSSFVVYIWPLLAALVSAVLVQSVLGLGELAQIGTAVVAGFVGFVMAKQRLAQVVHDVKVLKIYPLSLPISQRVGD</sequence>
<dbReference type="GeneID" id="58229855"/>
<feature type="transmembrane region" description="Helical" evidence="1">
    <location>
        <begin position="103"/>
        <end position="120"/>
    </location>
</feature>
<proteinExistence type="predicted"/>
<name>A0A0F4PWR2_9GAMM</name>
<dbReference type="PANTHER" id="PTHR35867:SF1">
    <property type="entry name" value="PROTEIN RSEC"/>
    <property type="match status" value="1"/>
</dbReference>
<dbReference type="RefSeq" id="WP_022944102.1">
    <property type="nucleotide sequence ID" value="NZ_CP023396.1"/>
</dbReference>
<keyword evidence="3" id="KW-1185">Reference proteome</keyword>
<evidence type="ECO:0000256" key="1">
    <source>
        <dbReference type="SAM" id="Phobius"/>
    </source>
</evidence>
<dbReference type="PANTHER" id="PTHR35867">
    <property type="entry name" value="PROTEIN RSEC"/>
    <property type="match status" value="1"/>
</dbReference>
<comment type="caution">
    <text evidence="2">The sequence shown here is derived from an EMBL/GenBank/DDBJ whole genome shotgun (WGS) entry which is preliminary data.</text>
</comment>
<dbReference type="PATRIC" id="fig|151081.8.peg.727"/>
<keyword evidence="1" id="KW-0812">Transmembrane</keyword>
<dbReference type="InterPro" id="IPR026268">
    <property type="entry name" value="RseC"/>
</dbReference>
<protein>
    <submittedName>
        <fullName evidence="2">Regulator</fullName>
    </submittedName>
</protein>
<evidence type="ECO:0000313" key="3">
    <source>
        <dbReference type="Proteomes" id="UP000033664"/>
    </source>
</evidence>
<keyword evidence="1" id="KW-1133">Transmembrane helix</keyword>
<dbReference type="InterPro" id="IPR007359">
    <property type="entry name" value="SigmaE_reg_RseC_MucC"/>
</dbReference>
<reference evidence="2 3" key="1">
    <citation type="journal article" date="2015" name="BMC Genomics">
        <title>Genome mining reveals unlocked bioactive potential of marine Gram-negative bacteria.</title>
        <authorList>
            <person name="Machado H."/>
            <person name="Sonnenschein E.C."/>
            <person name="Melchiorsen J."/>
            <person name="Gram L."/>
        </authorList>
    </citation>
    <scope>NUCLEOTIDE SEQUENCE [LARGE SCALE GENOMIC DNA]</scope>
    <source>
        <strain evidence="2 3">S3137</strain>
    </source>
</reference>
<gene>
    <name evidence="2" type="ORF">TW72_15250</name>
</gene>
<dbReference type="PIRSF" id="PIRSF004923">
    <property type="entry name" value="RseC"/>
    <property type="match status" value="1"/>
</dbReference>
<evidence type="ECO:0000313" key="2">
    <source>
        <dbReference type="EMBL" id="KJY97176.1"/>
    </source>
</evidence>
<dbReference type="EMBL" id="JXXZ01000013">
    <property type="protein sequence ID" value="KJY97176.1"/>
    <property type="molecule type" value="Genomic_DNA"/>
</dbReference>